<feature type="signal peptide" evidence="4">
    <location>
        <begin position="1"/>
        <end position="19"/>
    </location>
</feature>
<gene>
    <name evidence="6" type="ORF">EDM56_28990</name>
</gene>
<sequence length="394" mass="44265">MKKMVKHVGGLLLLPALLAGCVGLNQEGTSGTANTVQPAVAAQVKNPAAQITEPKQETEKEAKPTQTEAQKGDWVAYKGPVEHIFFHPLIAYPELAFDNDSMTKGYDDWFVTVKEFDHILADLYKNQYVLISMDQLYELKTVNGQKELVKKQLMLPKNKKPLVLSVDDMNYYDYMLQNGNVYKLILDDKGRVATYSLTPKGEKHIAYDNEIVPILDTFVSEHPDFSIDGAKGTIALTGYQGVLGYRTNELTSPAYEAEKADAIKVINRMKETGWSFASHGYGHRDAHKISYKSLVEDTERWKKEVKPLVGDTLIYIYPYGSRVDTDSDKYKYLVKAGFPVLCGVGPQPYLKYKSDSMMMDRRHIDGIALKTQGDKLKGLFDSKEVIDSVRPKGN</sequence>
<dbReference type="GO" id="GO:0005975">
    <property type="term" value="P:carbohydrate metabolic process"/>
    <property type="evidence" value="ECO:0007669"/>
    <property type="project" value="InterPro"/>
</dbReference>
<feature type="domain" description="NodB homology" evidence="5">
    <location>
        <begin position="264"/>
        <end position="333"/>
    </location>
</feature>
<dbReference type="EMBL" id="RHHQ01000028">
    <property type="protein sequence ID" value="RNB79563.1"/>
    <property type="molecule type" value="Genomic_DNA"/>
</dbReference>
<dbReference type="Pfam" id="PF01522">
    <property type="entry name" value="Polysacc_deac_1"/>
    <property type="match status" value="1"/>
</dbReference>
<dbReference type="AlphaFoldDB" id="A0A3M8CV52"/>
<evidence type="ECO:0000256" key="3">
    <source>
        <dbReference type="SAM" id="MobiDB-lite"/>
    </source>
</evidence>
<keyword evidence="7" id="KW-1185">Reference proteome</keyword>
<dbReference type="PANTHER" id="PTHR34216:SF3">
    <property type="entry name" value="POLY-BETA-1,6-N-ACETYL-D-GLUCOSAMINE N-DEACETYLASE"/>
    <property type="match status" value="1"/>
</dbReference>
<proteinExistence type="predicted"/>
<evidence type="ECO:0000256" key="4">
    <source>
        <dbReference type="SAM" id="SignalP"/>
    </source>
</evidence>
<dbReference type="PROSITE" id="PS51257">
    <property type="entry name" value="PROKAR_LIPOPROTEIN"/>
    <property type="match status" value="1"/>
</dbReference>
<protein>
    <recommendedName>
        <fullName evidence="5">NodB homology domain-containing protein</fullName>
    </recommendedName>
</protein>
<accession>A0A3M8CV52</accession>
<reference evidence="6 7" key="1">
    <citation type="submission" date="2018-10" db="EMBL/GenBank/DDBJ databases">
        <title>Phylogenomics of Brevibacillus.</title>
        <authorList>
            <person name="Dunlap C."/>
        </authorList>
    </citation>
    <scope>NUCLEOTIDE SEQUENCE [LARGE SCALE GENOMIC DNA]</scope>
    <source>
        <strain evidence="6 7">JCM 15716</strain>
    </source>
</reference>
<dbReference type="GO" id="GO:0016810">
    <property type="term" value="F:hydrolase activity, acting on carbon-nitrogen (but not peptide) bonds"/>
    <property type="evidence" value="ECO:0007669"/>
    <property type="project" value="InterPro"/>
</dbReference>
<comment type="caution">
    <text evidence="6">The sequence shown here is derived from an EMBL/GenBank/DDBJ whole genome shotgun (WGS) entry which is preliminary data.</text>
</comment>
<evidence type="ECO:0000313" key="6">
    <source>
        <dbReference type="EMBL" id="RNB79563.1"/>
    </source>
</evidence>
<evidence type="ECO:0000256" key="1">
    <source>
        <dbReference type="ARBA" id="ARBA00004613"/>
    </source>
</evidence>
<keyword evidence="2 4" id="KW-0732">Signal</keyword>
<evidence type="ECO:0000256" key="2">
    <source>
        <dbReference type="ARBA" id="ARBA00022729"/>
    </source>
</evidence>
<name>A0A3M8CV52_9BACL</name>
<comment type="subcellular location">
    <subcellularLocation>
        <location evidence="1">Secreted</location>
    </subcellularLocation>
</comment>
<evidence type="ECO:0000313" key="7">
    <source>
        <dbReference type="Proteomes" id="UP000271031"/>
    </source>
</evidence>
<feature type="region of interest" description="Disordered" evidence="3">
    <location>
        <begin position="45"/>
        <end position="71"/>
    </location>
</feature>
<dbReference type="InterPro" id="IPR051398">
    <property type="entry name" value="Polysacch_Deacetylase"/>
</dbReference>
<dbReference type="GO" id="GO:0005576">
    <property type="term" value="C:extracellular region"/>
    <property type="evidence" value="ECO:0007669"/>
    <property type="project" value="UniProtKB-SubCell"/>
</dbReference>
<dbReference type="RefSeq" id="WP_122921414.1">
    <property type="nucleotide sequence ID" value="NZ_RHHQ01000028.1"/>
</dbReference>
<dbReference type="Proteomes" id="UP000271031">
    <property type="component" value="Unassembled WGS sequence"/>
</dbReference>
<dbReference type="SUPFAM" id="SSF88713">
    <property type="entry name" value="Glycoside hydrolase/deacetylase"/>
    <property type="match status" value="1"/>
</dbReference>
<dbReference type="InterPro" id="IPR002509">
    <property type="entry name" value="NODB_dom"/>
</dbReference>
<evidence type="ECO:0000259" key="5">
    <source>
        <dbReference type="Pfam" id="PF01522"/>
    </source>
</evidence>
<feature type="compositionally biased region" description="Basic and acidic residues" evidence="3">
    <location>
        <begin position="54"/>
        <end position="63"/>
    </location>
</feature>
<dbReference type="Gene3D" id="3.20.20.370">
    <property type="entry name" value="Glycoside hydrolase/deacetylase"/>
    <property type="match status" value="1"/>
</dbReference>
<feature type="chain" id="PRO_5039427825" description="NodB homology domain-containing protein" evidence="4">
    <location>
        <begin position="20"/>
        <end position="394"/>
    </location>
</feature>
<dbReference type="OrthoDB" id="3722973at2"/>
<dbReference type="InterPro" id="IPR011330">
    <property type="entry name" value="Glyco_hydro/deAcase_b/a-brl"/>
</dbReference>
<dbReference type="PANTHER" id="PTHR34216">
    <property type="match status" value="1"/>
</dbReference>
<organism evidence="6 7">
    <name type="scientific">Brevibacillus fluminis</name>
    <dbReference type="NCBI Taxonomy" id="511487"/>
    <lineage>
        <taxon>Bacteria</taxon>
        <taxon>Bacillati</taxon>
        <taxon>Bacillota</taxon>
        <taxon>Bacilli</taxon>
        <taxon>Bacillales</taxon>
        <taxon>Paenibacillaceae</taxon>
        <taxon>Brevibacillus</taxon>
    </lineage>
</organism>